<proteinExistence type="predicted"/>
<keyword evidence="2" id="KW-1185">Reference proteome</keyword>
<protein>
    <submittedName>
        <fullName evidence="1">Uncharacterized protein</fullName>
    </submittedName>
</protein>
<gene>
    <name evidence="1" type="ORF">PPRIM_AZ9-3.1.T0750128</name>
</gene>
<reference evidence="1" key="1">
    <citation type="submission" date="2021-01" db="EMBL/GenBank/DDBJ databases">
        <authorList>
            <consortium name="Genoscope - CEA"/>
            <person name="William W."/>
        </authorList>
    </citation>
    <scope>NUCLEOTIDE SEQUENCE</scope>
</reference>
<evidence type="ECO:0000313" key="1">
    <source>
        <dbReference type="EMBL" id="CAD8085902.1"/>
    </source>
</evidence>
<sequence length="243" mass="28882">MNNNEYLPININAQSLAFPLYIPQFMNSQQIFFPFMYYQFPFVQNLQPQQTVPQPPQSNEQEQKKSCSQFVSVSGTRIKLNLKLIKELPQATPTTIPDESESELNNQQIDRHFKIIKQSKNIKRHISTRNVHINTDQTNQPYKFFFRKNDGFIHIGQCHQTQIIKSKFNFNMMRMKLQQFKVWNHANMPLYDEIKQILNLTDDKTLQILQSYKNIKLLHRKLMSGDPLAYEEVQNLLIKKYNQ</sequence>
<organism evidence="1 2">
    <name type="scientific">Paramecium primaurelia</name>
    <dbReference type="NCBI Taxonomy" id="5886"/>
    <lineage>
        <taxon>Eukaryota</taxon>
        <taxon>Sar</taxon>
        <taxon>Alveolata</taxon>
        <taxon>Ciliophora</taxon>
        <taxon>Intramacronucleata</taxon>
        <taxon>Oligohymenophorea</taxon>
        <taxon>Peniculida</taxon>
        <taxon>Parameciidae</taxon>
        <taxon>Paramecium</taxon>
    </lineage>
</organism>
<dbReference type="Proteomes" id="UP000688137">
    <property type="component" value="Unassembled WGS sequence"/>
</dbReference>
<comment type="caution">
    <text evidence="1">The sequence shown here is derived from an EMBL/GenBank/DDBJ whole genome shotgun (WGS) entry which is preliminary data.</text>
</comment>
<evidence type="ECO:0000313" key="2">
    <source>
        <dbReference type="Proteomes" id="UP000688137"/>
    </source>
</evidence>
<dbReference type="OMA" id="LYIPQFM"/>
<dbReference type="AlphaFoldDB" id="A0A8S1N2D0"/>
<accession>A0A8S1N2D0</accession>
<name>A0A8S1N2D0_PARPR</name>
<dbReference type="EMBL" id="CAJJDM010000078">
    <property type="protein sequence ID" value="CAD8085902.1"/>
    <property type="molecule type" value="Genomic_DNA"/>
</dbReference>